<name>A0A9Q1JHC4_9CARY</name>
<dbReference type="OrthoDB" id="10517620at2759"/>
<gene>
    <name evidence="1" type="ORF">Cgig2_025375</name>
</gene>
<proteinExistence type="predicted"/>
<sequence>MEVTVLRSRFIAKWNCTCQSFNGKIDAWVGQQVPENWRNSQFFPILALGVNHFTALILVKRGVRDAGCTALLTCDTQKFHTSSALAVSMGSPSGFSNGASSPTCGASRFVASAASVSSALEDPSVTGTSFLTVPTLVYLPMNLYSQSCKASSSNGPRPEISEVKSCSSNDILARALLASLPTNNA</sequence>
<keyword evidence="2" id="KW-1185">Reference proteome</keyword>
<evidence type="ECO:0000313" key="2">
    <source>
        <dbReference type="Proteomes" id="UP001153076"/>
    </source>
</evidence>
<comment type="caution">
    <text evidence="1">The sequence shown here is derived from an EMBL/GenBank/DDBJ whole genome shotgun (WGS) entry which is preliminary data.</text>
</comment>
<dbReference type="Proteomes" id="UP001153076">
    <property type="component" value="Unassembled WGS sequence"/>
</dbReference>
<reference evidence="1" key="1">
    <citation type="submission" date="2022-04" db="EMBL/GenBank/DDBJ databases">
        <title>Carnegiea gigantea Genome sequencing and assembly v2.</title>
        <authorList>
            <person name="Copetti D."/>
            <person name="Sanderson M.J."/>
            <person name="Burquez A."/>
            <person name="Wojciechowski M.F."/>
        </authorList>
    </citation>
    <scope>NUCLEOTIDE SEQUENCE</scope>
    <source>
        <strain evidence="1">SGP5-SGP5p</strain>
        <tissue evidence="1">Aerial part</tissue>
    </source>
</reference>
<dbReference type="AlphaFoldDB" id="A0A9Q1JHC4"/>
<accession>A0A9Q1JHC4</accession>
<organism evidence="1 2">
    <name type="scientific">Carnegiea gigantea</name>
    <dbReference type="NCBI Taxonomy" id="171969"/>
    <lineage>
        <taxon>Eukaryota</taxon>
        <taxon>Viridiplantae</taxon>
        <taxon>Streptophyta</taxon>
        <taxon>Embryophyta</taxon>
        <taxon>Tracheophyta</taxon>
        <taxon>Spermatophyta</taxon>
        <taxon>Magnoliopsida</taxon>
        <taxon>eudicotyledons</taxon>
        <taxon>Gunneridae</taxon>
        <taxon>Pentapetalae</taxon>
        <taxon>Caryophyllales</taxon>
        <taxon>Cactineae</taxon>
        <taxon>Cactaceae</taxon>
        <taxon>Cactoideae</taxon>
        <taxon>Echinocereeae</taxon>
        <taxon>Carnegiea</taxon>
    </lineage>
</organism>
<protein>
    <submittedName>
        <fullName evidence="1">Uncharacterized protein</fullName>
    </submittedName>
</protein>
<dbReference type="EMBL" id="JAKOGI010001506">
    <property type="protein sequence ID" value="KAJ8425267.1"/>
    <property type="molecule type" value="Genomic_DNA"/>
</dbReference>
<evidence type="ECO:0000313" key="1">
    <source>
        <dbReference type="EMBL" id="KAJ8425267.1"/>
    </source>
</evidence>